<dbReference type="PRINTS" id="PR00449">
    <property type="entry name" value="RASTRNSFRMNG"/>
</dbReference>
<name>A0A077ZTW1_STYLE</name>
<dbReference type="InParanoid" id="A0A077ZTW1"/>
<keyword evidence="6" id="KW-1185">Reference proteome</keyword>
<reference evidence="5 6" key="1">
    <citation type="submission" date="2014-06" db="EMBL/GenBank/DDBJ databases">
        <authorList>
            <person name="Swart Estienne"/>
        </authorList>
    </citation>
    <scope>NUCLEOTIDE SEQUENCE [LARGE SCALE GENOMIC DNA]</scope>
    <source>
        <strain evidence="5 6">130c</strain>
    </source>
</reference>
<accession>A0A077ZTW1</accession>
<evidence type="ECO:0000256" key="3">
    <source>
        <dbReference type="ARBA" id="ARBA00023134"/>
    </source>
</evidence>
<protein>
    <submittedName>
        <fullName evidence="5">Ras-related protein rab-32</fullName>
    </submittedName>
</protein>
<dbReference type="InterPro" id="IPR027417">
    <property type="entry name" value="P-loop_NTPase"/>
</dbReference>
<evidence type="ECO:0000313" key="5">
    <source>
        <dbReference type="EMBL" id="CDW71886.1"/>
    </source>
</evidence>
<dbReference type="SMART" id="SM00174">
    <property type="entry name" value="RHO"/>
    <property type="match status" value="1"/>
</dbReference>
<gene>
    <name evidence="5" type="primary">Contig10012.g10700</name>
    <name evidence="5" type="ORF">STYLEM_836</name>
</gene>
<dbReference type="GO" id="GO:0008333">
    <property type="term" value="P:endosome to lysosome transport"/>
    <property type="evidence" value="ECO:0007669"/>
    <property type="project" value="TreeGrafter"/>
</dbReference>
<organism evidence="5 6">
    <name type="scientific">Stylonychia lemnae</name>
    <name type="common">Ciliate</name>
    <dbReference type="NCBI Taxonomy" id="5949"/>
    <lineage>
        <taxon>Eukaryota</taxon>
        <taxon>Sar</taxon>
        <taxon>Alveolata</taxon>
        <taxon>Ciliophora</taxon>
        <taxon>Intramacronucleata</taxon>
        <taxon>Spirotrichea</taxon>
        <taxon>Stichotrichia</taxon>
        <taxon>Sporadotrichida</taxon>
        <taxon>Oxytrichidae</taxon>
        <taxon>Stylonychinae</taxon>
        <taxon>Stylonychia</taxon>
    </lineage>
</organism>
<feature type="compositionally biased region" description="Basic and acidic residues" evidence="4">
    <location>
        <begin position="139"/>
        <end position="152"/>
    </location>
</feature>
<dbReference type="SUPFAM" id="SSF52540">
    <property type="entry name" value="P-loop containing nucleoside triphosphate hydrolases"/>
    <property type="match status" value="1"/>
</dbReference>
<evidence type="ECO:0000256" key="1">
    <source>
        <dbReference type="ARBA" id="ARBA00006270"/>
    </source>
</evidence>
<dbReference type="InterPro" id="IPR005225">
    <property type="entry name" value="Small_GTP-bd"/>
</dbReference>
<evidence type="ECO:0000256" key="2">
    <source>
        <dbReference type="ARBA" id="ARBA00022741"/>
    </source>
</evidence>
<dbReference type="PROSITE" id="PS51421">
    <property type="entry name" value="RAS"/>
    <property type="match status" value="1"/>
</dbReference>
<dbReference type="PROSITE" id="PS51417">
    <property type="entry name" value="ARF"/>
    <property type="match status" value="1"/>
</dbReference>
<keyword evidence="3" id="KW-0342">GTP-binding</keyword>
<dbReference type="NCBIfam" id="TIGR00231">
    <property type="entry name" value="small_GTP"/>
    <property type="match status" value="1"/>
</dbReference>
<dbReference type="CDD" id="cd00154">
    <property type="entry name" value="Rab"/>
    <property type="match status" value="1"/>
</dbReference>
<dbReference type="Gene3D" id="3.40.50.300">
    <property type="entry name" value="P-loop containing nucleotide triphosphate hydrolases"/>
    <property type="match status" value="1"/>
</dbReference>
<evidence type="ECO:0000256" key="4">
    <source>
        <dbReference type="SAM" id="MobiDB-lite"/>
    </source>
</evidence>
<dbReference type="GO" id="GO:0005764">
    <property type="term" value="C:lysosome"/>
    <property type="evidence" value="ECO:0007669"/>
    <property type="project" value="TreeGrafter"/>
</dbReference>
<proteinExistence type="inferred from homology"/>
<dbReference type="SMART" id="SM00175">
    <property type="entry name" value="RAB"/>
    <property type="match status" value="1"/>
</dbReference>
<keyword evidence="2" id="KW-0547">Nucleotide-binding</keyword>
<dbReference type="GO" id="GO:0090385">
    <property type="term" value="P:phagosome-lysosome fusion"/>
    <property type="evidence" value="ECO:0007669"/>
    <property type="project" value="TreeGrafter"/>
</dbReference>
<evidence type="ECO:0000313" key="6">
    <source>
        <dbReference type="Proteomes" id="UP000039865"/>
    </source>
</evidence>
<dbReference type="GO" id="GO:0005770">
    <property type="term" value="C:late endosome"/>
    <property type="evidence" value="ECO:0007669"/>
    <property type="project" value="TreeGrafter"/>
</dbReference>
<dbReference type="PANTHER" id="PTHR47981">
    <property type="entry name" value="RAB FAMILY"/>
    <property type="match status" value="1"/>
</dbReference>
<dbReference type="InterPro" id="IPR001806">
    <property type="entry name" value="Small_GTPase"/>
</dbReference>
<feature type="region of interest" description="Disordered" evidence="4">
    <location>
        <begin position="133"/>
        <end position="152"/>
    </location>
</feature>
<dbReference type="AlphaFoldDB" id="A0A077ZTW1"/>
<dbReference type="SMART" id="SM00173">
    <property type="entry name" value="RAS"/>
    <property type="match status" value="1"/>
</dbReference>
<sequence length="285" mass="32630">MLKIVVVGDTGVGKTSIIRSFIQNTFDQNYRPTIGANFFQKSVLISGQDINLQFWDTTGSERIRSSFDIYLRGCYGAVLVEDYNKFSNPLTQHESLMKLKEWRRLLDQKTQLSDGRPIPLILLLNKVDSCETKTQSTDTKSKDEPSYKAQDHDDSDKYLIQGTARGTLTEDYSCDQQIETQKLKEILKIDLMFKTSAKTGENIKKAFGILVKEILKEGSYIERQEEMNKSNTYLTNCKSSLFMTSNRIETDICINKKSIKLCKKYSNSISQNDSKVCCSRNKCYN</sequence>
<dbReference type="PANTHER" id="PTHR47981:SF20">
    <property type="entry name" value="RAS-RELATED PROTEIN RAB-7A"/>
    <property type="match status" value="1"/>
</dbReference>
<comment type="similarity">
    <text evidence="1">Belongs to the small GTPase superfamily. Rab family.</text>
</comment>
<dbReference type="GO" id="GO:0005525">
    <property type="term" value="F:GTP binding"/>
    <property type="evidence" value="ECO:0007669"/>
    <property type="project" value="UniProtKB-KW"/>
</dbReference>
<dbReference type="GO" id="GO:0045335">
    <property type="term" value="C:phagocytic vesicle"/>
    <property type="evidence" value="ECO:0007669"/>
    <property type="project" value="TreeGrafter"/>
</dbReference>
<dbReference type="GO" id="GO:0003924">
    <property type="term" value="F:GTPase activity"/>
    <property type="evidence" value="ECO:0007669"/>
    <property type="project" value="InterPro"/>
</dbReference>
<dbReference type="Proteomes" id="UP000039865">
    <property type="component" value="Unassembled WGS sequence"/>
</dbReference>
<dbReference type="PROSITE" id="PS51419">
    <property type="entry name" value="RAB"/>
    <property type="match status" value="1"/>
</dbReference>
<dbReference type="Pfam" id="PF00071">
    <property type="entry name" value="Ras"/>
    <property type="match status" value="1"/>
</dbReference>
<dbReference type="EMBL" id="CCKQ01000789">
    <property type="protein sequence ID" value="CDW71886.1"/>
    <property type="molecule type" value="Genomic_DNA"/>
</dbReference>